<evidence type="ECO:0000256" key="7">
    <source>
        <dbReference type="ARBA" id="ARBA00023136"/>
    </source>
</evidence>
<dbReference type="GO" id="GO:0005886">
    <property type="term" value="C:plasma membrane"/>
    <property type="evidence" value="ECO:0007669"/>
    <property type="project" value="UniProtKB-SubCell"/>
</dbReference>
<dbReference type="InterPro" id="IPR021147">
    <property type="entry name" value="DUF697"/>
</dbReference>
<feature type="transmembrane region" description="Helical" evidence="8">
    <location>
        <begin position="205"/>
        <end position="224"/>
    </location>
</feature>
<protein>
    <submittedName>
        <fullName evidence="9">Putative membrane protein</fullName>
    </submittedName>
</protein>
<dbReference type="PANTHER" id="PTHR39342">
    <property type="entry name" value="UPF0283 MEMBRANE PROTEIN YCJF"/>
    <property type="match status" value="1"/>
</dbReference>
<dbReference type="Pfam" id="PF05128">
    <property type="entry name" value="DUF697"/>
    <property type="match status" value="1"/>
</dbReference>
<dbReference type="AlphaFoldDB" id="A0A7X0TTR3"/>
<evidence type="ECO:0000256" key="4">
    <source>
        <dbReference type="ARBA" id="ARBA00022519"/>
    </source>
</evidence>
<dbReference type="NCBIfam" id="TIGR01620">
    <property type="entry name" value="hyp_HI0043"/>
    <property type="match status" value="1"/>
</dbReference>
<keyword evidence="4" id="KW-0997">Cell inner membrane</keyword>
<evidence type="ECO:0000256" key="2">
    <source>
        <dbReference type="ARBA" id="ARBA00008255"/>
    </source>
</evidence>
<dbReference type="Proteomes" id="UP000537141">
    <property type="component" value="Unassembled WGS sequence"/>
</dbReference>
<feature type="transmembrane region" description="Helical" evidence="8">
    <location>
        <begin position="60"/>
        <end position="78"/>
    </location>
</feature>
<keyword evidence="5 8" id="KW-0812">Transmembrane</keyword>
<name>A0A7X0TTR3_9GAMM</name>
<dbReference type="RefSeq" id="WP_184424174.1">
    <property type="nucleotide sequence ID" value="NZ_AP027362.1"/>
</dbReference>
<comment type="caution">
    <text evidence="9">The sequence shown here is derived from an EMBL/GenBank/DDBJ whole genome shotgun (WGS) entry which is preliminary data.</text>
</comment>
<dbReference type="InterPro" id="IPR006507">
    <property type="entry name" value="UPF0283"/>
</dbReference>
<evidence type="ECO:0000256" key="1">
    <source>
        <dbReference type="ARBA" id="ARBA00004429"/>
    </source>
</evidence>
<keyword evidence="6 8" id="KW-1133">Transmembrane helix</keyword>
<gene>
    <name evidence="9" type="ORF">HNQ55_001904</name>
</gene>
<reference evidence="9 10" key="1">
    <citation type="submission" date="2020-08" db="EMBL/GenBank/DDBJ databases">
        <title>Genomic Encyclopedia of Type Strains, Phase IV (KMG-IV): sequencing the most valuable type-strain genomes for metagenomic binning, comparative biology and taxonomic classification.</title>
        <authorList>
            <person name="Goeker M."/>
        </authorList>
    </citation>
    <scope>NUCLEOTIDE SEQUENCE [LARGE SCALE GENOMIC DNA]</scope>
    <source>
        <strain evidence="9 10">DSM 26287</strain>
    </source>
</reference>
<feature type="transmembrane region" description="Helical" evidence="8">
    <location>
        <begin position="90"/>
        <end position="111"/>
    </location>
</feature>
<accession>A0A7X0TTR3</accession>
<dbReference type="EMBL" id="JACHHU010000013">
    <property type="protein sequence ID" value="MBB6543389.1"/>
    <property type="molecule type" value="Genomic_DNA"/>
</dbReference>
<proteinExistence type="inferred from homology"/>
<evidence type="ECO:0000256" key="6">
    <source>
        <dbReference type="ARBA" id="ARBA00022989"/>
    </source>
</evidence>
<dbReference type="PANTHER" id="PTHR39342:SF1">
    <property type="entry name" value="UPF0283 MEMBRANE PROTEIN YCJF"/>
    <property type="match status" value="1"/>
</dbReference>
<keyword evidence="10" id="KW-1185">Reference proteome</keyword>
<evidence type="ECO:0000256" key="3">
    <source>
        <dbReference type="ARBA" id="ARBA00022475"/>
    </source>
</evidence>
<comment type="similarity">
    <text evidence="2">Belongs to the UPF0283 family.</text>
</comment>
<keyword evidence="3" id="KW-1003">Cell membrane</keyword>
<evidence type="ECO:0000313" key="10">
    <source>
        <dbReference type="Proteomes" id="UP000537141"/>
    </source>
</evidence>
<comment type="subcellular location">
    <subcellularLocation>
        <location evidence="1">Cell inner membrane</location>
        <topology evidence="1">Multi-pass membrane protein</topology>
    </subcellularLocation>
</comment>
<keyword evidence="7 8" id="KW-0472">Membrane</keyword>
<evidence type="ECO:0000313" key="9">
    <source>
        <dbReference type="EMBL" id="MBB6543389.1"/>
    </source>
</evidence>
<evidence type="ECO:0000256" key="5">
    <source>
        <dbReference type="ARBA" id="ARBA00022692"/>
    </source>
</evidence>
<organism evidence="9 10">
    <name type="scientific">Thalassotalea piscium</name>
    <dbReference type="NCBI Taxonomy" id="1230533"/>
    <lineage>
        <taxon>Bacteria</taxon>
        <taxon>Pseudomonadati</taxon>
        <taxon>Pseudomonadota</taxon>
        <taxon>Gammaproteobacteria</taxon>
        <taxon>Alteromonadales</taxon>
        <taxon>Colwelliaceae</taxon>
        <taxon>Thalassotalea</taxon>
    </lineage>
</organism>
<sequence length="339" mass="38298">MNQEQTKYQQQILFDEIDHKAKDLPASQAQVIIENSEWEAQETELADNDVELTEASKPNWLWRTTGIVFTGLIAYETVDFFIQGFVQSPFITSIYATLLGLVSLIASGYVFREYRGLKQFKQRQRMQKQAKSIYLEDTFTSAHDLCQQISEQLPCDILTEQESNWSANEHKELSDKELLTLYSREVLSIVDQKALDKVSKHATEAAVLVALSPIAVLDMLLMLWRNTKMINEIAALYGMKISYWSRIKLIKQTFKNMVYAGASELITDVGADLLSADMLSKLSGRLAQGLGAGMLTARLGLKAMQVCRPIPYHETPPKLKAVRSKVIGQIKTLLNKKAK</sequence>
<evidence type="ECO:0000256" key="8">
    <source>
        <dbReference type="SAM" id="Phobius"/>
    </source>
</evidence>